<dbReference type="InterPro" id="IPR003594">
    <property type="entry name" value="HATPase_dom"/>
</dbReference>
<dbReference type="Pfam" id="PF00672">
    <property type="entry name" value="HAMP"/>
    <property type="match status" value="1"/>
</dbReference>
<evidence type="ECO:0000256" key="11">
    <source>
        <dbReference type="ARBA" id="ARBA00023136"/>
    </source>
</evidence>
<dbReference type="FunFam" id="3.30.565.10:FF:000006">
    <property type="entry name" value="Sensor histidine kinase WalK"/>
    <property type="match status" value="1"/>
</dbReference>
<evidence type="ECO:0000256" key="13">
    <source>
        <dbReference type="SAM" id="Phobius"/>
    </source>
</evidence>
<evidence type="ECO:0000256" key="10">
    <source>
        <dbReference type="ARBA" id="ARBA00023012"/>
    </source>
</evidence>
<gene>
    <name evidence="16" type="ORF">NUM_04330</name>
</gene>
<dbReference type="PANTHER" id="PTHR45436">
    <property type="entry name" value="SENSOR HISTIDINE KINASE YKOH"/>
    <property type="match status" value="1"/>
</dbReference>
<evidence type="ECO:0000256" key="7">
    <source>
        <dbReference type="ARBA" id="ARBA00022692"/>
    </source>
</evidence>
<dbReference type="SMART" id="SM00304">
    <property type="entry name" value="HAMP"/>
    <property type="match status" value="1"/>
</dbReference>
<evidence type="ECO:0000313" key="16">
    <source>
        <dbReference type="EMBL" id="GIL25178.1"/>
    </source>
</evidence>
<dbReference type="SMART" id="SM00388">
    <property type="entry name" value="HisKA"/>
    <property type="match status" value="1"/>
</dbReference>
<evidence type="ECO:0000259" key="14">
    <source>
        <dbReference type="PROSITE" id="PS50109"/>
    </source>
</evidence>
<dbReference type="FunFam" id="1.10.287.130:FF:000001">
    <property type="entry name" value="Two-component sensor histidine kinase"/>
    <property type="match status" value="1"/>
</dbReference>
<feature type="domain" description="HAMP" evidence="15">
    <location>
        <begin position="227"/>
        <end position="289"/>
    </location>
</feature>
<dbReference type="InterPro" id="IPR004358">
    <property type="entry name" value="Sig_transdc_His_kin-like_C"/>
</dbReference>
<dbReference type="AlphaFoldDB" id="A0A8J4EIS1"/>
<keyword evidence="17" id="KW-1185">Reference proteome</keyword>
<feature type="compositionally biased region" description="Pro residues" evidence="12">
    <location>
        <begin position="1"/>
        <end position="15"/>
    </location>
</feature>
<dbReference type="GO" id="GO:0005509">
    <property type="term" value="F:calcium ion binding"/>
    <property type="evidence" value="ECO:0007669"/>
    <property type="project" value="UniProtKB-ARBA"/>
</dbReference>
<dbReference type="CDD" id="cd06225">
    <property type="entry name" value="HAMP"/>
    <property type="match status" value="1"/>
</dbReference>
<comment type="catalytic activity">
    <reaction evidence="1">
        <text>ATP + protein L-histidine = ADP + protein N-phospho-L-histidine.</text>
        <dbReference type="EC" id="2.7.13.3"/>
    </reaction>
</comment>
<dbReference type="EC" id="2.7.13.3" evidence="4"/>
<dbReference type="Gene3D" id="3.30.565.10">
    <property type="entry name" value="Histidine kinase-like ATPase, C-terminal domain"/>
    <property type="match status" value="1"/>
</dbReference>
<dbReference type="InterPro" id="IPR050428">
    <property type="entry name" value="TCS_sensor_his_kinase"/>
</dbReference>
<dbReference type="PANTHER" id="PTHR45436:SF5">
    <property type="entry name" value="SENSOR HISTIDINE KINASE TRCS"/>
    <property type="match status" value="1"/>
</dbReference>
<evidence type="ECO:0000256" key="9">
    <source>
        <dbReference type="ARBA" id="ARBA00022989"/>
    </source>
</evidence>
<feature type="transmembrane region" description="Helical" evidence="13">
    <location>
        <begin position="50"/>
        <end position="68"/>
    </location>
</feature>
<keyword evidence="6" id="KW-0808">Transferase</keyword>
<dbReference type="CDD" id="cd00082">
    <property type="entry name" value="HisKA"/>
    <property type="match status" value="1"/>
</dbReference>
<evidence type="ECO:0000256" key="6">
    <source>
        <dbReference type="ARBA" id="ARBA00022679"/>
    </source>
</evidence>
<name>A0A8J4EIS1_9ACTN</name>
<evidence type="ECO:0000259" key="15">
    <source>
        <dbReference type="PROSITE" id="PS50885"/>
    </source>
</evidence>
<dbReference type="Gene3D" id="1.10.287.130">
    <property type="match status" value="1"/>
</dbReference>
<dbReference type="Proteomes" id="UP000614996">
    <property type="component" value="Unassembled WGS sequence"/>
</dbReference>
<dbReference type="SUPFAM" id="SSF47384">
    <property type="entry name" value="Homodimeric domain of signal transducing histidine kinase"/>
    <property type="match status" value="1"/>
</dbReference>
<feature type="region of interest" description="Disordered" evidence="12">
    <location>
        <begin position="1"/>
        <end position="34"/>
    </location>
</feature>
<keyword evidence="5" id="KW-0597">Phosphoprotein</keyword>
<keyword evidence="10" id="KW-0902">Two-component regulatory system</keyword>
<dbReference type="InterPro" id="IPR036890">
    <property type="entry name" value="HATPase_C_sf"/>
</dbReference>
<keyword evidence="8 16" id="KW-0418">Kinase</keyword>
<dbReference type="Pfam" id="PF02518">
    <property type="entry name" value="HATPase_c"/>
    <property type="match status" value="1"/>
</dbReference>
<evidence type="ECO:0000256" key="4">
    <source>
        <dbReference type="ARBA" id="ARBA00012438"/>
    </source>
</evidence>
<dbReference type="PRINTS" id="PR00344">
    <property type="entry name" value="BCTRLSENSOR"/>
</dbReference>
<dbReference type="PROSITE" id="PS50885">
    <property type="entry name" value="HAMP"/>
    <property type="match status" value="1"/>
</dbReference>
<keyword evidence="9 13" id="KW-1133">Transmembrane helix</keyword>
<evidence type="ECO:0000256" key="8">
    <source>
        <dbReference type="ARBA" id="ARBA00022777"/>
    </source>
</evidence>
<dbReference type="InterPro" id="IPR005467">
    <property type="entry name" value="His_kinase_dom"/>
</dbReference>
<dbReference type="EMBL" id="BOPO01000004">
    <property type="protein sequence ID" value="GIL25178.1"/>
    <property type="molecule type" value="Genomic_DNA"/>
</dbReference>
<dbReference type="CDD" id="cd00075">
    <property type="entry name" value="HATPase"/>
    <property type="match status" value="1"/>
</dbReference>
<dbReference type="InterPro" id="IPR003660">
    <property type="entry name" value="HAMP_dom"/>
</dbReference>
<evidence type="ECO:0000256" key="3">
    <source>
        <dbReference type="ARBA" id="ARBA00004236"/>
    </source>
</evidence>
<reference evidence="17" key="1">
    <citation type="journal article" date="2021" name="Int. J. Syst. Evol. Microbiol.">
        <title>Actinocatenispora comari sp. nov., an endophytic actinomycete isolated from aerial parts of Comarum salesowianum.</title>
        <authorList>
            <person name="Oyunbileg N."/>
            <person name="Iizaka Y."/>
            <person name="Hamada M."/>
            <person name="Davaapurev B.O."/>
            <person name="Fukumoto A."/>
            <person name="Tsetseg B."/>
            <person name="Kato F."/>
            <person name="Tamura T."/>
            <person name="Batkhuu J."/>
            <person name="Anzai Y."/>
        </authorList>
    </citation>
    <scope>NUCLEOTIDE SEQUENCE [LARGE SCALE GENOMIC DNA]</scope>
    <source>
        <strain evidence="17">NUM-2625</strain>
    </source>
</reference>
<dbReference type="SMART" id="SM00387">
    <property type="entry name" value="HATPase_c"/>
    <property type="match status" value="1"/>
</dbReference>
<dbReference type="InterPro" id="IPR003661">
    <property type="entry name" value="HisK_dim/P_dom"/>
</dbReference>
<evidence type="ECO:0000256" key="1">
    <source>
        <dbReference type="ARBA" id="ARBA00000085"/>
    </source>
</evidence>
<comment type="cofactor">
    <cofactor evidence="2">
        <name>a divalent metal cation</name>
        <dbReference type="ChEBI" id="CHEBI:60240"/>
    </cofactor>
</comment>
<feature type="region of interest" description="Disordered" evidence="12">
    <location>
        <begin position="499"/>
        <end position="555"/>
    </location>
</feature>
<sequence>MIGDPAPRPAGPAPHPAGTAAGDPPAHPGGPAHGGRRWARFASWSLRSRLTAMVVVLIAVVCVAAGVATEVALRSFLFAQLDGQVEQAAQHSVALQRGPQPPGPEPGRRAPQRFLGLPAGTVLATVEGGTVTDGQLVESHSVGTLPTGAGEQLAQVADDGRPRSVDLGAELGTYRLVGLPVGDGETVVAGLPQGSVDDTLLRVALIELLIASAAVLVGGTVGALVVRHSLRPLRRVAATASQVAELPLERGEVALSVRVPDADLHPATEVGQVAGALNRMLRHVANALSVRHASEQRVRRFVADASHELRTPLAAIRGYAELTRRGGHDLPPDVRHAMERVESESARMSTLVDDLLLLARLDSGRPLAHDEVDLSRLVADAVSDAHVAGPRHHWQLDLPAEPVLLVGDGARLHQVVVNLLANARTHTPPGTTVTARLRADRASAVLSVRDDGPGIAPELLPRVFERFARGDSSRSRSAGSTGLGLAIVAAVVAAHHGTVGVTSPPTTVTVRLPTTPPPGPAAVPPSAPPAVAPGTTPPAGPANRSGPRPGRPGRP</sequence>
<protein>
    <recommendedName>
        <fullName evidence="4">histidine kinase</fullName>
        <ecNumber evidence="4">2.7.13.3</ecNumber>
    </recommendedName>
</protein>
<keyword evidence="7 13" id="KW-0812">Transmembrane</keyword>
<dbReference type="InterPro" id="IPR036097">
    <property type="entry name" value="HisK_dim/P_sf"/>
</dbReference>
<organism evidence="16 17">
    <name type="scientific">Actinocatenispora comari</name>
    <dbReference type="NCBI Taxonomy" id="2807577"/>
    <lineage>
        <taxon>Bacteria</taxon>
        <taxon>Bacillati</taxon>
        <taxon>Actinomycetota</taxon>
        <taxon>Actinomycetes</taxon>
        <taxon>Micromonosporales</taxon>
        <taxon>Micromonosporaceae</taxon>
        <taxon>Actinocatenispora</taxon>
    </lineage>
</organism>
<dbReference type="PROSITE" id="PS50109">
    <property type="entry name" value="HIS_KIN"/>
    <property type="match status" value="1"/>
</dbReference>
<comment type="caution">
    <text evidence="16">The sequence shown here is derived from an EMBL/GenBank/DDBJ whole genome shotgun (WGS) entry which is preliminary data.</text>
</comment>
<evidence type="ECO:0000256" key="12">
    <source>
        <dbReference type="SAM" id="MobiDB-lite"/>
    </source>
</evidence>
<accession>A0A8J4EIS1</accession>
<evidence type="ECO:0000256" key="5">
    <source>
        <dbReference type="ARBA" id="ARBA00022553"/>
    </source>
</evidence>
<evidence type="ECO:0000256" key="2">
    <source>
        <dbReference type="ARBA" id="ARBA00001968"/>
    </source>
</evidence>
<dbReference type="SUPFAM" id="SSF55874">
    <property type="entry name" value="ATPase domain of HSP90 chaperone/DNA topoisomerase II/histidine kinase"/>
    <property type="match status" value="1"/>
</dbReference>
<dbReference type="GO" id="GO:0005886">
    <property type="term" value="C:plasma membrane"/>
    <property type="evidence" value="ECO:0007669"/>
    <property type="project" value="UniProtKB-SubCell"/>
</dbReference>
<feature type="compositionally biased region" description="Pro residues" evidence="12">
    <location>
        <begin position="514"/>
        <end position="540"/>
    </location>
</feature>
<feature type="compositionally biased region" description="Low complexity" evidence="12">
    <location>
        <begin position="499"/>
        <end position="513"/>
    </location>
</feature>
<dbReference type="Pfam" id="PF00512">
    <property type="entry name" value="HisKA"/>
    <property type="match status" value="1"/>
</dbReference>
<dbReference type="GO" id="GO:0000155">
    <property type="term" value="F:phosphorelay sensor kinase activity"/>
    <property type="evidence" value="ECO:0007669"/>
    <property type="project" value="InterPro"/>
</dbReference>
<keyword evidence="11 13" id="KW-0472">Membrane</keyword>
<feature type="domain" description="Histidine kinase" evidence="14">
    <location>
        <begin position="304"/>
        <end position="516"/>
    </location>
</feature>
<proteinExistence type="predicted"/>
<evidence type="ECO:0000313" key="17">
    <source>
        <dbReference type="Proteomes" id="UP000614996"/>
    </source>
</evidence>
<comment type="subcellular location">
    <subcellularLocation>
        <location evidence="3">Cell membrane</location>
    </subcellularLocation>
</comment>
<feature type="region of interest" description="Disordered" evidence="12">
    <location>
        <begin position="90"/>
        <end position="110"/>
    </location>
</feature>
<dbReference type="Gene3D" id="6.10.340.10">
    <property type="match status" value="1"/>
</dbReference>